<proteinExistence type="predicted"/>
<organism evidence="1">
    <name type="scientific">Woronichinia naegeliana WA131</name>
    <dbReference type="NCBI Taxonomy" id="2824559"/>
    <lineage>
        <taxon>Bacteria</taxon>
        <taxon>Bacillati</taxon>
        <taxon>Cyanobacteriota</taxon>
        <taxon>Cyanophyceae</taxon>
        <taxon>Synechococcales</taxon>
        <taxon>Coelosphaeriaceae</taxon>
        <taxon>Woronichinia</taxon>
    </lineage>
</organism>
<protein>
    <submittedName>
        <fullName evidence="1">SIR2 family protein</fullName>
    </submittedName>
</protein>
<dbReference type="Gene3D" id="2.40.10.120">
    <property type="match status" value="1"/>
</dbReference>
<reference evidence="1" key="1">
    <citation type="submission" date="2021-04" db="EMBL/GenBank/DDBJ databases">
        <title>Genome sequence of Woronichinia naegeliana from Washington state freshwater lake bloom.</title>
        <authorList>
            <person name="Dreher T.W."/>
        </authorList>
    </citation>
    <scope>NUCLEOTIDE SEQUENCE</scope>
    <source>
        <strain evidence="1">WA131</strain>
    </source>
</reference>
<accession>A0A977KXU6</accession>
<dbReference type="PANTHER" id="PTHR14389:SF3">
    <property type="entry name" value="PROTEIN FAM111A-LIKE"/>
    <property type="match status" value="1"/>
</dbReference>
<dbReference type="Gene3D" id="3.40.50.1220">
    <property type="entry name" value="TPP-binding domain"/>
    <property type="match status" value="1"/>
</dbReference>
<dbReference type="EMBL" id="CP073041">
    <property type="protein sequence ID" value="UXE61852.1"/>
    <property type="molecule type" value="Genomic_DNA"/>
</dbReference>
<gene>
    <name evidence="1" type="ORF">KA717_02650</name>
</gene>
<sequence length="599" mass="68898">MLKMLDRNAIVKVVGSKMGTGFLFGKKYILTCNHVVDDSSKITVQFTGTDGSTHELLQVNKVMGVKEDCLDYAVLQITEGSLSLKPLKASCLCLTDTKEMELNEGLFVQLAGHTDEDNPRLSFYMTPQREVRLGTLINNGCYLFHGMAAGFLMQDGFSGSPVLDIQTGKILGIVDTTNANQYTTIQEKGIGQMIRSDAIKLSLKEYDEQNETNFCDLLFTREEPPDTSYIKDNYTTSIQILAEELDSSILFIGPGINLYNRNDNLDKEELDRICDFNNQSNRSLSEIELAYFLEKQIKKRNGQIKCLQVEIPELKDRAIDQHSPCQSCPYELSERPENCRFRLENDSQDQTNNQLSIEEQLMNAQVNVQFLSQYYSDLCRSPVSFINEIRKFYDQSQPNDAHKLIAKYVKNKKIKLIITTNCDDLLERAFRSSPADIQDYKVYGLKNGHKLENKPLICLNPRSSRSPDAPIILKLHGCYKSTVEDNLLLITESDFSKYYHLSPYRNFYKFKKQLSNLSGVGLDSYSIWFIGYILNDPDINLFINIFGLQEKRTNYFYWVHDQILSFNKTTHLWNEDEKLELVPRTLKSFFNDLEHFTDF</sequence>
<dbReference type="InterPro" id="IPR009003">
    <property type="entry name" value="Peptidase_S1_PA"/>
</dbReference>
<dbReference type="PANTHER" id="PTHR14389">
    <property type="entry name" value="SI:CH1073-475A24.1"/>
    <property type="match status" value="1"/>
</dbReference>
<dbReference type="SUPFAM" id="SSF50494">
    <property type="entry name" value="Trypsin-like serine proteases"/>
    <property type="match status" value="1"/>
</dbReference>
<evidence type="ECO:0000313" key="1">
    <source>
        <dbReference type="EMBL" id="UXE61852.1"/>
    </source>
</evidence>
<dbReference type="Pfam" id="PF13365">
    <property type="entry name" value="Trypsin_2"/>
    <property type="match status" value="1"/>
</dbReference>
<dbReference type="KEGG" id="wna:KA717_02650"/>
<dbReference type="Pfam" id="PF13289">
    <property type="entry name" value="SIR2_2"/>
    <property type="match status" value="1"/>
</dbReference>
<name>A0A977KXU6_9CYAN</name>
<dbReference type="InterPro" id="IPR029035">
    <property type="entry name" value="DHS-like_NAD/FAD-binding_dom"/>
</dbReference>
<dbReference type="AlphaFoldDB" id="A0A977KXU6"/>
<dbReference type="Proteomes" id="UP001065613">
    <property type="component" value="Chromosome"/>
</dbReference>
<dbReference type="SUPFAM" id="SSF52467">
    <property type="entry name" value="DHS-like NAD/FAD-binding domain"/>
    <property type="match status" value="1"/>
</dbReference>